<dbReference type="EMBL" id="LJPT01000082">
    <property type="protein sequence ID" value="KPW48856.1"/>
    <property type="molecule type" value="Genomic_DNA"/>
</dbReference>
<evidence type="ECO:0000313" key="2">
    <source>
        <dbReference type="Proteomes" id="UP000050425"/>
    </source>
</evidence>
<dbReference type="AlphaFoldDB" id="A0A0P9JNC9"/>
<dbReference type="Proteomes" id="UP000050425">
    <property type="component" value="Unassembled WGS sequence"/>
</dbReference>
<organism evidence="1 2">
    <name type="scientific">Pseudomonas syringae pv. antirrhini</name>
    <dbReference type="NCBI Taxonomy" id="251702"/>
    <lineage>
        <taxon>Bacteria</taxon>
        <taxon>Pseudomonadati</taxon>
        <taxon>Pseudomonadota</taxon>
        <taxon>Gammaproteobacteria</taxon>
        <taxon>Pseudomonadales</taxon>
        <taxon>Pseudomonadaceae</taxon>
        <taxon>Pseudomonas</taxon>
    </lineage>
</organism>
<reference evidence="1 2" key="1">
    <citation type="submission" date="2015-09" db="EMBL/GenBank/DDBJ databases">
        <title>Genome announcement of multiple Pseudomonas syringae strains.</title>
        <authorList>
            <person name="Thakur S."/>
            <person name="Wang P.W."/>
            <person name="Gong Y."/>
            <person name="Weir B.S."/>
            <person name="Guttman D.S."/>
        </authorList>
    </citation>
    <scope>NUCLEOTIDE SEQUENCE [LARGE SCALE GENOMIC DNA]</scope>
    <source>
        <strain evidence="1 2">ICMP4303</strain>
    </source>
</reference>
<evidence type="ECO:0000313" key="1">
    <source>
        <dbReference type="EMBL" id="KPW48856.1"/>
    </source>
</evidence>
<name>A0A0P9JNC9_9PSED</name>
<dbReference type="InterPro" id="IPR021851">
    <property type="entry name" value="DUF3455"/>
</dbReference>
<protein>
    <recommendedName>
        <fullName evidence="3">DUF3455 domain-containing protein</fullName>
    </recommendedName>
</protein>
<proteinExistence type="predicted"/>
<dbReference type="PATRIC" id="fig|251702.3.peg.1364"/>
<dbReference type="Pfam" id="PF11937">
    <property type="entry name" value="DUF3455"/>
    <property type="match status" value="1"/>
</dbReference>
<evidence type="ECO:0008006" key="3">
    <source>
        <dbReference type="Google" id="ProtNLM"/>
    </source>
</evidence>
<gene>
    <name evidence="1" type="ORF">ALO88_100059</name>
</gene>
<comment type="caution">
    <text evidence="1">The sequence shown here is derived from an EMBL/GenBank/DDBJ whole genome shotgun (WGS) entry which is preliminary data.</text>
</comment>
<accession>A0A0P9JNC9</accession>
<sequence>MGATVRRGDPVWHRLHHEPVHRQPGIPRLAAPDRRSQSRCADRLGDCGGCRHSAAAQPFQPALKNIFKSLHPDGFLAGSTFSSHFELLSAVKQSGDFCMNAKRLLCLAGSTLAFTCLSSVALAQTDLPESVHVPAGNKVSMTTTGVGEITYECRAKANMPNELEWAFVGPKAVLNDKSGKQVGTYYGPPATWEAKDGSKVTGTQVAVAPSSAGNLPYQLVKANPAEGKGAMTGVTYIQRVALKGGVAPAKACAQSNKGAKEVVKYQADYLFWTAS</sequence>
<dbReference type="PANTHER" id="PTHR35567:SF1">
    <property type="entry name" value="CONSERVED FUNGAL PROTEIN (AFU_ORTHOLOGUE AFUA_1G14230)"/>
    <property type="match status" value="1"/>
</dbReference>
<dbReference type="PANTHER" id="PTHR35567">
    <property type="entry name" value="MALATE DEHYDROGENASE (AFU_ORTHOLOGUE AFUA_2G13800)"/>
    <property type="match status" value="1"/>
</dbReference>